<dbReference type="SUPFAM" id="SSF53335">
    <property type="entry name" value="S-adenosyl-L-methionine-dependent methyltransferases"/>
    <property type="match status" value="1"/>
</dbReference>
<protein>
    <submittedName>
        <fullName evidence="1">Uncharacterized protein</fullName>
    </submittedName>
</protein>
<accession>A0A916SPR9</accession>
<evidence type="ECO:0000313" key="2">
    <source>
        <dbReference type="Proteomes" id="UP000620596"/>
    </source>
</evidence>
<name>A0A916SPR9_9BURK</name>
<reference evidence="1" key="1">
    <citation type="journal article" date="2014" name="Int. J. Syst. Evol. Microbiol.">
        <title>Complete genome sequence of Corynebacterium casei LMG S-19264T (=DSM 44701T), isolated from a smear-ripened cheese.</title>
        <authorList>
            <consortium name="US DOE Joint Genome Institute (JGI-PGF)"/>
            <person name="Walter F."/>
            <person name="Albersmeier A."/>
            <person name="Kalinowski J."/>
            <person name="Ruckert C."/>
        </authorList>
    </citation>
    <scope>NUCLEOTIDE SEQUENCE</scope>
    <source>
        <strain evidence="1">CGMCC 1.15322</strain>
    </source>
</reference>
<gene>
    <name evidence="1" type="ORF">GCM10011496_33110</name>
</gene>
<dbReference type="Proteomes" id="UP000620596">
    <property type="component" value="Unassembled WGS sequence"/>
</dbReference>
<proteinExistence type="predicted"/>
<organism evidence="1 2">
    <name type="scientific">Polaromonas eurypsychrophila</name>
    <dbReference type="NCBI Taxonomy" id="1614635"/>
    <lineage>
        <taxon>Bacteria</taxon>
        <taxon>Pseudomonadati</taxon>
        <taxon>Pseudomonadota</taxon>
        <taxon>Betaproteobacteria</taxon>
        <taxon>Burkholderiales</taxon>
        <taxon>Comamonadaceae</taxon>
        <taxon>Polaromonas</taxon>
    </lineage>
</organism>
<dbReference type="RefSeq" id="WP_188709627.1">
    <property type="nucleotide sequence ID" value="NZ_BMIG01000015.1"/>
</dbReference>
<dbReference type="CDD" id="cd02440">
    <property type="entry name" value="AdoMet_MTases"/>
    <property type="match status" value="1"/>
</dbReference>
<dbReference type="Pfam" id="PF13489">
    <property type="entry name" value="Methyltransf_23"/>
    <property type="match status" value="1"/>
</dbReference>
<dbReference type="Gene3D" id="3.40.50.150">
    <property type="entry name" value="Vaccinia Virus protein VP39"/>
    <property type="match status" value="1"/>
</dbReference>
<dbReference type="EMBL" id="BMIG01000015">
    <property type="protein sequence ID" value="GGB09579.1"/>
    <property type="molecule type" value="Genomic_DNA"/>
</dbReference>
<dbReference type="AlphaFoldDB" id="A0A916SPR9"/>
<sequence>MSAFKRKISGDVLARIFNKLHHINMGDIQFDKIGIALSEEIDKAENVSCDIDPDKKAFSGNSNYGRVACFDESSFSKLDVMLPWSSYFYADAVHSIGTPWSSRKRAGAQPFPDPTVENLNKIIPLKNLSILEVGCYEGHHTASLALHSNDVWAIDGRIENVIKTLVRTWLSNCERNVNVNLVDLETNNLVDAFAKLGRTSPFDLIHHRGVLYHLSHPLSHLRQCANICAKHLYLHTQIASEERANKDVTVDGISYRVLEYKEPKVDVSPYSGITNYAYWLTQDSLMKALSDVGFTHVKIISLKDERNGPRIELLASK</sequence>
<evidence type="ECO:0000313" key="1">
    <source>
        <dbReference type="EMBL" id="GGB09579.1"/>
    </source>
</evidence>
<comment type="caution">
    <text evidence="1">The sequence shown here is derived from an EMBL/GenBank/DDBJ whole genome shotgun (WGS) entry which is preliminary data.</text>
</comment>
<dbReference type="InterPro" id="IPR029063">
    <property type="entry name" value="SAM-dependent_MTases_sf"/>
</dbReference>
<keyword evidence="2" id="KW-1185">Reference proteome</keyword>
<reference evidence="1" key="2">
    <citation type="submission" date="2020-09" db="EMBL/GenBank/DDBJ databases">
        <authorList>
            <person name="Sun Q."/>
            <person name="Zhou Y."/>
        </authorList>
    </citation>
    <scope>NUCLEOTIDE SEQUENCE</scope>
    <source>
        <strain evidence="1">CGMCC 1.15322</strain>
    </source>
</reference>